<feature type="signal peptide" evidence="2">
    <location>
        <begin position="1"/>
        <end position="18"/>
    </location>
</feature>
<name>A0A9W7AQQ8_9STRA</name>
<feature type="region of interest" description="Disordered" evidence="1">
    <location>
        <begin position="34"/>
        <end position="54"/>
    </location>
</feature>
<comment type="caution">
    <text evidence="3">The sequence shown here is derived from an EMBL/GenBank/DDBJ whole genome shotgun (WGS) entry which is preliminary data.</text>
</comment>
<dbReference type="OrthoDB" id="10620013at2759"/>
<proteinExistence type="predicted"/>
<feature type="compositionally biased region" description="Basic and acidic residues" evidence="1">
    <location>
        <begin position="190"/>
        <end position="199"/>
    </location>
</feature>
<dbReference type="AlphaFoldDB" id="A0A9W7AQQ8"/>
<reference evidence="4" key="1">
    <citation type="journal article" date="2023" name="Commun. Biol.">
        <title>Genome analysis of Parmales, the sister group of diatoms, reveals the evolutionary specialization of diatoms from phago-mixotrophs to photoautotrophs.</title>
        <authorList>
            <person name="Ban H."/>
            <person name="Sato S."/>
            <person name="Yoshikawa S."/>
            <person name="Yamada K."/>
            <person name="Nakamura Y."/>
            <person name="Ichinomiya M."/>
            <person name="Sato N."/>
            <person name="Blanc-Mathieu R."/>
            <person name="Endo H."/>
            <person name="Kuwata A."/>
            <person name="Ogata H."/>
        </authorList>
    </citation>
    <scope>NUCLEOTIDE SEQUENCE [LARGE SCALE GENOMIC DNA]</scope>
    <source>
        <strain evidence="4">NIES 3700</strain>
    </source>
</reference>
<evidence type="ECO:0000313" key="4">
    <source>
        <dbReference type="Proteomes" id="UP001165122"/>
    </source>
</evidence>
<sequence>MRPLLLLLLLLFLPSTLSTWYDISLKEGVTRDPILPKPSKQSNPKHTSGKKKPKVIGAEYGPTIMTLFNEVKGGYILEGVNGDVLYYPRYNISFTGKTGIEGTYLFSKYLTDDSPTDSLKIEYMKGGNVGVLVSIVFESDLGVDFKEFIDLEGKEYVSVIWSVPIKSEKIVGGDWEGRWLERKERRERVKVRNEEEERKRKERKKKKEEKEKKKREKGCPKCLKCKKCNKCEN</sequence>
<keyword evidence="4" id="KW-1185">Reference proteome</keyword>
<feature type="chain" id="PRO_5040812492" evidence="2">
    <location>
        <begin position="19"/>
        <end position="233"/>
    </location>
</feature>
<accession>A0A9W7AQQ8</accession>
<feature type="compositionally biased region" description="Basic residues" evidence="1">
    <location>
        <begin position="200"/>
        <end position="216"/>
    </location>
</feature>
<evidence type="ECO:0000256" key="2">
    <source>
        <dbReference type="SAM" id="SignalP"/>
    </source>
</evidence>
<dbReference type="EMBL" id="BRXW01000694">
    <property type="protein sequence ID" value="GMH74280.1"/>
    <property type="molecule type" value="Genomic_DNA"/>
</dbReference>
<feature type="region of interest" description="Disordered" evidence="1">
    <location>
        <begin position="190"/>
        <end position="218"/>
    </location>
</feature>
<dbReference type="Proteomes" id="UP001165122">
    <property type="component" value="Unassembled WGS sequence"/>
</dbReference>
<keyword evidence="2" id="KW-0732">Signal</keyword>
<evidence type="ECO:0000313" key="3">
    <source>
        <dbReference type="EMBL" id="GMH74280.1"/>
    </source>
</evidence>
<organism evidence="3 4">
    <name type="scientific">Triparma laevis f. longispina</name>
    <dbReference type="NCBI Taxonomy" id="1714387"/>
    <lineage>
        <taxon>Eukaryota</taxon>
        <taxon>Sar</taxon>
        <taxon>Stramenopiles</taxon>
        <taxon>Ochrophyta</taxon>
        <taxon>Bolidophyceae</taxon>
        <taxon>Parmales</taxon>
        <taxon>Triparmaceae</taxon>
        <taxon>Triparma</taxon>
    </lineage>
</organism>
<gene>
    <name evidence="3" type="ORF">TrLO_g13610</name>
</gene>
<protein>
    <submittedName>
        <fullName evidence="3">Uncharacterized protein</fullName>
    </submittedName>
</protein>
<evidence type="ECO:0000256" key="1">
    <source>
        <dbReference type="SAM" id="MobiDB-lite"/>
    </source>
</evidence>